<gene>
    <name evidence="2" type="ORF">IMG5_080920</name>
</gene>
<reference evidence="2 3" key="1">
    <citation type="submission" date="2011-07" db="EMBL/GenBank/DDBJ databases">
        <authorList>
            <person name="Coyne R."/>
            <person name="Brami D."/>
            <person name="Johnson J."/>
            <person name="Hostetler J."/>
            <person name="Hannick L."/>
            <person name="Clark T."/>
            <person name="Cassidy-Hanley D."/>
            <person name="Inman J."/>
        </authorList>
    </citation>
    <scope>NUCLEOTIDE SEQUENCE [LARGE SCALE GENOMIC DNA]</scope>
    <source>
        <strain evidence="2 3">G5</strain>
    </source>
</reference>
<dbReference type="Pfam" id="PF00787">
    <property type="entry name" value="PX"/>
    <property type="match status" value="1"/>
</dbReference>
<dbReference type="InterPro" id="IPR001683">
    <property type="entry name" value="PX_dom"/>
</dbReference>
<dbReference type="PROSITE" id="PS50195">
    <property type="entry name" value="PX"/>
    <property type="match status" value="1"/>
</dbReference>
<proteinExistence type="predicted"/>
<dbReference type="SUPFAM" id="SSF64268">
    <property type="entry name" value="PX domain"/>
    <property type="match status" value="1"/>
</dbReference>
<evidence type="ECO:0000313" key="2">
    <source>
        <dbReference type="EMBL" id="EGR32493.1"/>
    </source>
</evidence>
<dbReference type="InParanoid" id="G0QQK9"/>
<sequence>MMKIMKQIFHKRIIQFKKISDNKCLKQKHQMNCQKNQTQKKILKWKIGNSKYKKIVYNRKSNKFILVYFFFKQQNRIVLEYTVYTIQSYVNKYEIDNVQRRFSDFESLYQELVYKYPGIIIPALPEKNVLVKISYLNSFNSEFLEERKIMLTIFLQNLLNHPILRYTKELKSFVMDSQEGYNIQKENNQQLRNQEEENSTGYFQVFYNAYNKISLAFGNSNQKRRRILDDIDVKFNEYQAYYSQQYHKAKELFDILNNIFRCKKQQAESMAQISVVFNEMKNDIDIPQGLQKQTETAGLNQFNQVQNLIKKYGYRLKVYIKKI</sequence>
<dbReference type="AlphaFoldDB" id="G0QQK9"/>
<dbReference type="EMBL" id="GL983655">
    <property type="protein sequence ID" value="EGR32493.1"/>
    <property type="molecule type" value="Genomic_DNA"/>
</dbReference>
<evidence type="ECO:0000259" key="1">
    <source>
        <dbReference type="PROSITE" id="PS50195"/>
    </source>
</evidence>
<protein>
    <recommendedName>
        <fullName evidence="1">PX domain-containing protein</fullName>
    </recommendedName>
</protein>
<dbReference type="Proteomes" id="UP000008983">
    <property type="component" value="Unassembled WGS sequence"/>
</dbReference>
<dbReference type="PANTHER" id="PTHR10555:SF170">
    <property type="entry name" value="FI18122P1"/>
    <property type="match status" value="1"/>
</dbReference>
<dbReference type="RefSeq" id="XP_004036479.1">
    <property type="nucleotide sequence ID" value="XM_004036431.1"/>
</dbReference>
<dbReference type="Gene3D" id="3.30.1520.10">
    <property type="entry name" value="Phox-like domain"/>
    <property type="match status" value="1"/>
</dbReference>
<dbReference type="GO" id="GO:0005768">
    <property type="term" value="C:endosome"/>
    <property type="evidence" value="ECO:0007669"/>
    <property type="project" value="TreeGrafter"/>
</dbReference>
<feature type="domain" description="PX" evidence="1">
    <location>
        <begin position="62"/>
        <end position="181"/>
    </location>
</feature>
<keyword evidence="3" id="KW-1185">Reference proteome</keyword>
<dbReference type="GeneID" id="14908658"/>
<dbReference type="SMART" id="SM00312">
    <property type="entry name" value="PX"/>
    <property type="match status" value="1"/>
</dbReference>
<dbReference type="GO" id="GO:0035091">
    <property type="term" value="F:phosphatidylinositol binding"/>
    <property type="evidence" value="ECO:0007669"/>
    <property type="project" value="InterPro"/>
</dbReference>
<accession>G0QQK9</accession>
<dbReference type="InterPro" id="IPR036871">
    <property type="entry name" value="PX_dom_sf"/>
</dbReference>
<organism evidence="2 3">
    <name type="scientific">Ichthyophthirius multifiliis</name>
    <name type="common">White spot disease agent</name>
    <name type="synonym">Ich</name>
    <dbReference type="NCBI Taxonomy" id="5932"/>
    <lineage>
        <taxon>Eukaryota</taxon>
        <taxon>Sar</taxon>
        <taxon>Alveolata</taxon>
        <taxon>Ciliophora</taxon>
        <taxon>Intramacronucleata</taxon>
        <taxon>Oligohymenophorea</taxon>
        <taxon>Hymenostomatida</taxon>
        <taxon>Ophryoglenina</taxon>
        <taxon>Ichthyophthirius</taxon>
    </lineage>
</organism>
<evidence type="ECO:0000313" key="3">
    <source>
        <dbReference type="Proteomes" id="UP000008983"/>
    </source>
</evidence>
<name>G0QQK9_ICHMU</name>
<dbReference type="OrthoDB" id="289240at2759"/>
<dbReference type="PANTHER" id="PTHR10555">
    <property type="entry name" value="SORTING NEXIN"/>
    <property type="match status" value="1"/>
</dbReference>
<dbReference type="STRING" id="857967.G0QQK9"/>
<dbReference type="eggNOG" id="KOG2273">
    <property type="taxonomic scope" value="Eukaryota"/>
</dbReference>